<feature type="transmembrane region" description="Helical" evidence="4">
    <location>
        <begin position="258"/>
        <end position="280"/>
    </location>
</feature>
<dbReference type="InterPro" id="IPR052524">
    <property type="entry name" value="MFS_Cyanate_Porter"/>
</dbReference>
<evidence type="ECO:0000256" key="3">
    <source>
        <dbReference type="ARBA" id="ARBA00023136"/>
    </source>
</evidence>
<keyword evidence="7" id="KW-1185">Reference proteome</keyword>
<feature type="transmembrane region" description="Helical" evidence="4">
    <location>
        <begin position="223"/>
        <end position="246"/>
    </location>
</feature>
<dbReference type="GO" id="GO:0022857">
    <property type="term" value="F:transmembrane transporter activity"/>
    <property type="evidence" value="ECO:0007669"/>
    <property type="project" value="InterPro"/>
</dbReference>
<feature type="transmembrane region" description="Helical" evidence="4">
    <location>
        <begin position="26"/>
        <end position="44"/>
    </location>
</feature>
<feature type="transmembrane region" description="Helical" evidence="4">
    <location>
        <begin position="64"/>
        <end position="82"/>
    </location>
</feature>
<feature type="transmembrane region" description="Helical" evidence="4">
    <location>
        <begin position="292"/>
        <end position="309"/>
    </location>
</feature>
<dbReference type="InterPro" id="IPR020846">
    <property type="entry name" value="MFS_dom"/>
</dbReference>
<dbReference type="RefSeq" id="WP_113932374.1">
    <property type="nucleotide sequence ID" value="NZ_JACCEU010000002.1"/>
</dbReference>
<dbReference type="CDD" id="cd17339">
    <property type="entry name" value="MFS_NIMT_CynX_like"/>
    <property type="match status" value="1"/>
</dbReference>
<evidence type="ECO:0000313" key="7">
    <source>
        <dbReference type="Proteomes" id="UP000253628"/>
    </source>
</evidence>
<comment type="caution">
    <text evidence="6">The sequence shown here is derived from an EMBL/GenBank/DDBJ whole genome shotgun (WGS) entry which is preliminary data.</text>
</comment>
<keyword evidence="1 4" id="KW-0812">Transmembrane</keyword>
<evidence type="ECO:0000259" key="5">
    <source>
        <dbReference type="PROSITE" id="PS50850"/>
    </source>
</evidence>
<evidence type="ECO:0000256" key="2">
    <source>
        <dbReference type="ARBA" id="ARBA00022989"/>
    </source>
</evidence>
<dbReference type="Pfam" id="PF07690">
    <property type="entry name" value="MFS_1"/>
    <property type="match status" value="1"/>
</dbReference>
<evidence type="ECO:0000256" key="1">
    <source>
        <dbReference type="ARBA" id="ARBA00022692"/>
    </source>
</evidence>
<feature type="transmembrane region" description="Helical" evidence="4">
    <location>
        <begin position="380"/>
        <end position="400"/>
    </location>
</feature>
<evidence type="ECO:0000313" key="6">
    <source>
        <dbReference type="EMBL" id="RBP42180.1"/>
    </source>
</evidence>
<keyword evidence="3 4" id="KW-0472">Membrane</keyword>
<dbReference type="EMBL" id="QNRQ01000002">
    <property type="protein sequence ID" value="RBP42180.1"/>
    <property type="molecule type" value="Genomic_DNA"/>
</dbReference>
<feature type="transmembrane region" description="Helical" evidence="4">
    <location>
        <begin position="151"/>
        <end position="170"/>
    </location>
</feature>
<dbReference type="Gene3D" id="1.20.1250.20">
    <property type="entry name" value="MFS general substrate transporter like domains"/>
    <property type="match status" value="1"/>
</dbReference>
<dbReference type="InterPro" id="IPR036259">
    <property type="entry name" value="MFS_trans_sf"/>
</dbReference>
<organism evidence="6 7">
    <name type="scientific">Eoetvoesiella caeni</name>
    <dbReference type="NCBI Taxonomy" id="645616"/>
    <lineage>
        <taxon>Bacteria</taxon>
        <taxon>Pseudomonadati</taxon>
        <taxon>Pseudomonadota</taxon>
        <taxon>Betaproteobacteria</taxon>
        <taxon>Burkholderiales</taxon>
        <taxon>Alcaligenaceae</taxon>
        <taxon>Eoetvoesiella</taxon>
    </lineage>
</organism>
<evidence type="ECO:0000256" key="4">
    <source>
        <dbReference type="SAM" id="Phobius"/>
    </source>
</evidence>
<dbReference type="PANTHER" id="PTHR23523">
    <property type="match status" value="1"/>
</dbReference>
<name>A0A366HKH9_9BURK</name>
<feature type="transmembrane region" description="Helical" evidence="4">
    <location>
        <begin position="94"/>
        <end position="112"/>
    </location>
</feature>
<accession>A0A366HKH9</accession>
<dbReference type="AlphaFoldDB" id="A0A366HKH9"/>
<feature type="transmembrane region" description="Helical" evidence="4">
    <location>
        <begin position="315"/>
        <end position="338"/>
    </location>
</feature>
<reference evidence="6 7" key="1">
    <citation type="submission" date="2018-06" db="EMBL/GenBank/DDBJ databases">
        <title>Genomic Encyclopedia of Type Strains, Phase IV (KMG-IV): sequencing the most valuable type-strain genomes for metagenomic binning, comparative biology and taxonomic classification.</title>
        <authorList>
            <person name="Goeker M."/>
        </authorList>
    </citation>
    <scope>NUCLEOTIDE SEQUENCE [LARGE SCALE GENOMIC DNA]</scope>
    <source>
        <strain evidence="6 7">DSM 25520</strain>
    </source>
</reference>
<dbReference type="Proteomes" id="UP000253628">
    <property type="component" value="Unassembled WGS sequence"/>
</dbReference>
<dbReference type="InterPro" id="IPR011701">
    <property type="entry name" value="MFS"/>
</dbReference>
<keyword evidence="2 4" id="KW-1133">Transmembrane helix</keyword>
<proteinExistence type="predicted"/>
<dbReference type="PROSITE" id="PS50850">
    <property type="entry name" value="MFS"/>
    <property type="match status" value="1"/>
</dbReference>
<sequence length="411" mass="43560">MQSNQQKNAARPPASAAASRSLRPKLMLILALFFVAANLRPVLISLGPVLDSVQASLDLSGSGSGLLITLPILCFAGFAPFVPRLLRYWPAERLILWALLVLAAGIAVRSLFGITGLFAGTFISGASISVIMVLLPSIIKDHFPSKAGVMMSLYSTALCLGAAIAAGATVPLQNIPGSSWRWAMAFWLVPALLSALVWRPHIPPRQPQQERRYSRTPRLRSSLLAWQVTLFMGLQSAVAYCVFGWLPFILIDRGLNQVTAGLVLSISLGIQLISSMLAPWMATRGRDQRSTIVLMLTMSLSGMMGLIYAPLAQVWVWSIVLGLGLGGVFSIALALLVLRSPNPQVAAALSGMAQGVGYAIAAVGPFALGLLHELTGDWNGVALLFAAFIIGGGIFGMGAGRAGYIKADAKS</sequence>
<feature type="transmembrane region" description="Helical" evidence="4">
    <location>
        <begin position="182"/>
        <end position="202"/>
    </location>
</feature>
<protein>
    <submittedName>
        <fullName evidence="6">CP family cyanate transporter-like MFS transporter</fullName>
    </submittedName>
</protein>
<feature type="domain" description="Major facilitator superfamily (MFS) profile" evidence="5">
    <location>
        <begin position="26"/>
        <end position="410"/>
    </location>
</feature>
<dbReference type="PANTHER" id="PTHR23523:SF2">
    <property type="entry name" value="2-NITROIMIDAZOLE TRANSPORTER"/>
    <property type="match status" value="1"/>
</dbReference>
<feature type="transmembrane region" description="Helical" evidence="4">
    <location>
        <begin position="345"/>
        <end position="368"/>
    </location>
</feature>
<dbReference type="SUPFAM" id="SSF103473">
    <property type="entry name" value="MFS general substrate transporter"/>
    <property type="match status" value="1"/>
</dbReference>
<feature type="transmembrane region" description="Helical" evidence="4">
    <location>
        <begin position="118"/>
        <end position="139"/>
    </location>
</feature>
<dbReference type="OrthoDB" id="5317164at2"/>
<gene>
    <name evidence="6" type="ORF">DFR37_102566</name>
</gene>